<organism evidence="3 4">
    <name type="scientific">Murinocardiopsis flavida</name>
    <dbReference type="NCBI Taxonomy" id="645275"/>
    <lineage>
        <taxon>Bacteria</taxon>
        <taxon>Bacillati</taxon>
        <taxon>Actinomycetota</taxon>
        <taxon>Actinomycetes</taxon>
        <taxon>Streptosporangiales</taxon>
        <taxon>Nocardiopsidaceae</taxon>
        <taxon>Murinocardiopsis</taxon>
    </lineage>
</organism>
<comment type="caution">
    <text evidence="3">The sequence shown here is derived from an EMBL/GenBank/DDBJ whole genome shotgun (WGS) entry which is preliminary data.</text>
</comment>
<evidence type="ECO:0000313" key="4">
    <source>
        <dbReference type="Proteomes" id="UP000240542"/>
    </source>
</evidence>
<dbReference type="InterPro" id="IPR011033">
    <property type="entry name" value="PRC_barrel-like_sf"/>
</dbReference>
<feature type="compositionally biased region" description="Low complexity" evidence="1">
    <location>
        <begin position="116"/>
        <end position="130"/>
    </location>
</feature>
<dbReference type="InterPro" id="IPR027275">
    <property type="entry name" value="PRC-brl_dom"/>
</dbReference>
<evidence type="ECO:0000256" key="1">
    <source>
        <dbReference type="SAM" id="MobiDB-lite"/>
    </source>
</evidence>
<dbReference type="AlphaFoldDB" id="A0A2P8D6J0"/>
<gene>
    <name evidence="3" type="ORF">CLV63_11739</name>
</gene>
<dbReference type="GO" id="GO:0030077">
    <property type="term" value="C:plasma membrane light-harvesting complex"/>
    <property type="evidence" value="ECO:0007669"/>
    <property type="project" value="InterPro"/>
</dbReference>
<feature type="region of interest" description="Disordered" evidence="1">
    <location>
        <begin position="109"/>
        <end position="178"/>
    </location>
</feature>
<accession>A0A2P8D6J0</accession>
<reference evidence="3 4" key="1">
    <citation type="submission" date="2018-03" db="EMBL/GenBank/DDBJ databases">
        <title>Genomic Encyclopedia of Archaeal and Bacterial Type Strains, Phase II (KMG-II): from individual species to whole genera.</title>
        <authorList>
            <person name="Goeker M."/>
        </authorList>
    </citation>
    <scope>NUCLEOTIDE SEQUENCE [LARGE SCALE GENOMIC DNA]</scope>
    <source>
        <strain evidence="3 4">DSM 45312</strain>
    </source>
</reference>
<dbReference type="GO" id="GO:0019684">
    <property type="term" value="P:photosynthesis, light reaction"/>
    <property type="evidence" value="ECO:0007669"/>
    <property type="project" value="InterPro"/>
</dbReference>
<proteinExistence type="predicted"/>
<name>A0A2P8D6J0_9ACTN</name>
<feature type="domain" description="PRC-barrel" evidence="2">
    <location>
        <begin position="3"/>
        <end position="75"/>
    </location>
</feature>
<dbReference type="SUPFAM" id="SSF50346">
    <property type="entry name" value="PRC-barrel domain"/>
    <property type="match status" value="1"/>
</dbReference>
<evidence type="ECO:0000259" key="2">
    <source>
        <dbReference type="Pfam" id="PF05239"/>
    </source>
</evidence>
<sequence length="178" mass="19316">MADQFGAEQLIGHRLVDRDGVGIGRIGQVYFDDQTDTPTWVTVRIGLFGTKEAFVPLQGAKLREDSLHVPFDKEQVRRAPSFHSDQHISVAQEDEVYLHYGLDIPGQWVPSRGRHAAPQAAAQAPAQRPGEAPERPVPATAARHKRVSWEFDEAGAAGPQIGGVGAEQDPPGRSTVSP</sequence>
<protein>
    <submittedName>
        <fullName evidence="3">PRC-barrel domain protein</fullName>
    </submittedName>
</protein>
<dbReference type="Proteomes" id="UP000240542">
    <property type="component" value="Unassembled WGS sequence"/>
</dbReference>
<keyword evidence="4" id="KW-1185">Reference proteome</keyword>
<dbReference type="Gene3D" id="3.90.50.10">
    <property type="entry name" value="Photosynthetic Reaction Center, subunit H, domain 2"/>
    <property type="match status" value="1"/>
</dbReference>
<dbReference type="EMBL" id="PYGA01000017">
    <property type="protein sequence ID" value="PSK92834.1"/>
    <property type="molecule type" value="Genomic_DNA"/>
</dbReference>
<dbReference type="Pfam" id="PF05239">
    <property type="entry name" value="PRC"/>
    <property type="match status" value="1"/>
</dbReference>
<dbReference type="RefSeq" id="WP_245928981.1">
    <property type="nucleotide sequence ID" value="NZ_PYGA01000017.1"/>
</dbReference>
<dbReference type="InterPro" id="IPR014747">
    <property type="entry name" value="Bac_photo_RC_H_C"/>
</dbReference>
<evidence type="ECO:0000313" key="3">
    <source>
        <dbReference type="EMBL" id="PSK92834.1"/>
    </source>
</evidence>